<feature type="compositionally biased region" description="Low complexity" evidence="5">
    <location>
        <begin position="36"/>
        <end position="47"/>
    </location>
</feature>
<dbReference type="Gene3D" id="1.10.10.10">
    <property type="entry name" value="Winged helix-like DNA-binding domain superfamily/Winged helix DNA-binding domain"/>
    <property type="match status" value="1"/>
</dbReference>
<evidence type="ECO:0000256" key="4">
    <source>
        <dbReference type="RuleBase" id="RU004020"/>
    </source>
</evidence>
<dbReference type="EMBL" id="HBGY01011971">
    <property type="protein sequence ID" value="CAD9571663.1"/>
    <property type="molecule type" value="Transcribed_RNA"/>
</dbReference>
<dbReference type="GO" id="GO:0005634">
    <property type="term" value="C:nucleus"/>
    <property type="evidence" value="ECO:0007669"/>
    <property type="project" value="UniProtKB-SubCell"/>
</dbReference>
<dbReference type="InterPro" id="IPR000232">
    <property type="entry name" value="HSF_DNA-bd"/>
</dbReference>
<dbReference type="PANTHER" id="PTHR10015">
    <property type="entry name" value="HEAT SHOCK TRANSCRIPTION FACTOR"/>
    <property type="match status" value="1"/>
</dbReference>
<name>A0A7S2P0L7_9STRA</name>
<sequence>MNKLSSKSSSNQINRAVDDWYMQQYQQILSTFEDSSSNGSVVVNDGEQQSSTRTKRNVTASPNFASQYTVSVPGALRLNKFVRRLHDMLVEEKHRGVVEWRKGLLVLHSTDKFAKEILPKYFNTKNFKTFRRQLNYYGFVHVRSFSTTGQTTTALWVNQDLAKRGSNSISSVLLLKRVDPCPEAKTAEGRRVRKEEAAHTVECDIGVDTRAIQMDQLRFLANSKTGNKAKKDHQEPATAAVEEQLNVFKSAAIERNVSSDFSVGYGTKEVAWDMNSSSHQQDHVVGSSASQWSTRSSGVTVSPQSSVDSKLTRSSSARKLSRSSSLNKLYTSGAHDVAKLLLKLSHSKPLTAGFVQ</sequence>
<evidence type="ECO:0000256" key="2">
    <source>
        <dbReference type="ARBA" id="ARBA00023125"/>
    </source>
</evidence>
<dbReference type="AlphaFoldDB" id="A0A7S2P0L7"/>
<dbReference type="PRINTS" id="PR00056">
    <property type="entry name" value="HSFDOMAIN"/>
</dbReference>
<organism evidence="7">
    <name type="scientific">Leptocylindrus danicus</name>
    <dbReference type="NCBI Taxonomy" id="163516"/>
    <lineage>
        <taxon>Eukaryota</taxon>
        <taxon>Sar</taxon>
        <taxon>Stramenopiles</taxon>
        <taxon>Ochrophyta</taxon>
        <taxon>Bacillariophyta</taxon>
        <taxon>Coscinodiscophyceae</taxon>
        <taxon>Chaetocerotophycidae</taxon>
        <taxon>Leptocylindrales</taxon>
        <taxon>Leptocylindraceae</taxon>
        <taxon>Leptocylindrus</taxon>
    </lineage>
</organism>
<dbReference type="FunFam" id="1.10.10.10:FF:001611">
    <property type="entry name" value="Predicted protein"/>
    <property type="match status" value="1"/>
</dbReference>
<keyword evidence="3" id="KW-0539">Nucleus</keyword>
<dbReference type="GO" id="GO:0043565">
    <property type="term" value="F:sequence-specific DNA binding"/>
    <property type="evidence" value="ECO:0007669"/>
    <property type="project" value="InterPro"/>
</dbReference>
<dbReference type="SMART" id="SM00415">
    <property type="entry name" value="HSF"/>
    <property type="match status" value="1"/>
</dbReference>
<evidence type="ECO:0000256" key="3">
    <source>
        <dbReference type="ARBA" id="ARBA00023242"/>
    </source>
</evidence>
<feature type="domain" description="HSF-type DNA-binding" evidence="6">
    <location>
        <begin position="77"/>
        <end position="176"/>
    </location>
</feature>
<dbReference type="InterPro" id="IPR036390">
    <property type="entry name" value="WH_DNA-bd_sf"/>
</dbReference>
<feature type="region of interest" description="Disordered" evidence="5">
    <location>
        <begin position="36"/>
        <end position="58"/>
    </location>
</feature>
<evidence type="ECO:0000256" key="1">
    <source>
        <dbReference type="ARBA" id="ARBA00004123"/>
    </source>
</evidence>
<comment type="similarity">
    <text evidence="4">Belongs to the HSF family.</text>
</comment>
<evidence type="ECO:0000259" key="6">
    <source>
        <dbReference type="SMART" id="SM00415"/>
    </source>
</evidence>
<feature type="region of interest" description="Disordered" evidence="5">
    <location>
        <begin position="288"/>
        <end position="319"/>
    </location>
</feature>
<comment type="subcellular location">
    <subcellularLocation>
        <location evidence="1">Nucleus</location>
    </subcellularLocation>
</comment>
<dbReference type="GO" id="GO:0003700">
    <property type="term" value="F:DNA-binding transcription factor activity"/>
    <property type="evidence" value="ECO:0007669"/>
    <property type="project" value="InterPro"/>
</dbReference>
<feature type="compositionally biased region" description="Polar residues" evidence="5">
    <location>
        <begin position="288"/>
        <end position="308"/>
    </location>
</feature>
<dbReference type="SUPFAM" id="SSF46785">
    <property type="entry name" value="Winged helix' DNA-binding domain"/>
    <property type="match status" value="1"/>
</dbReference>
<gene>
    <name evidence="7" type="ORF">LDAN0321_LOCUS7594</name>
</gene>
<proteinExistence type="inferred from homology"/>
<evidence type="ECO:0000313" key="7">
    <source>
        <dbReference type="EMBL" id="CAD9571663.1"/>
    </source>
</evidence>
<accession>A0A7S2P0L7</accession>
<reference evidence="7" key="1">
    <citation type="submission" date="2021-01" db="EMBL/GenBank/DDBJ databases">
        <authorList>
            <person name="Corre E."/>
            <person name="Pelletier E."/>
            <person name="Niang G."/>
            <person name="Scheremetjew M."/>
            <person name="Finn R."/>
            <person name="Kale V."/>
            <person name="Holt S."/>
            <person name="Cochrane G."/>
            <person name="Meng A."/>
            <person name="Brown T."/>
            <person name="Cohen L."/>
        </authorList>
    </citation>
    <scope>NUCLEOTIDE SEQUENCE</scope>
    <source>
        <strain evidence="7">B650</strain>
    </source>
</reference>
<dbReference type="PANTHER" id="PTHR10015:SF427">
    <property type="entry name" value="HEAT SHOCK FACTOR PROTEIN"/>
    <property type="match status" value="1"/>
</dbReference>
<keyword evidence="2" id="KW-0238">DNA-binding</keyword>
<feature type="compositionally biased region" description="Polar residues" evidence="5">
    <location>
        <begin position="48"/>
        <end position="58"/>
    </location>
</feature>
<dbReference type="Pfam" id="PF00447">
    <property type="entry name" value="HSF_DNA-bind"/>
    <property type="match status" value="1"/>
</dbReference>
<dbReference type="InterPro" id="IPR036388">
    <property type="entry name" value="WH-like_DNA-bd_sf"/>
</dbReference>
<evidence type="ECO:0000256" key="5">
    <source>
        <dbReference type="SAM" id="MobiDB-lite"/>
    </source>
</evidence>
<protein>
    <recommendedName>
        <fullName evidence="6">HSF-type DNA-binding domain-containing protein</fullName>
    </recommendedName>
</protein>